<evidence type="ECO:0000259" key="6">
    <source>
        <dbReference type="PROSITE" id="PS50011"/>
    </source>
</evidence>
<gene>
    <name evidence="7" type="ORF">S01H4_12547</name>
</gene>
<protein>
    <recommendedName>
        <fullName evidence="6">Protein kinase domain-containing protein</fullName>
    </recommendedName>
</protein>
<dbReference type="Pfam" id="PF00069">
    <property type="entry name" value="Pkinase"/>
    <property type="match status" value="1"/>
</dbReference>
<accession>X0ZWE5</accession>
<evidence type="ECO:0000256" key="3">
    <source>
        <dbReference type="ARBA" id="ARBA00022777"/>
    </source>
</evidence>
<dbReference type="SUPFAM" id="SSF56112">
    <property type="entry name" value="Protein kinase-like (PK-like)"/>
    <property type="match status" value="1"/>
</dbReference>
<evidence type="ECO:0000256" key="1">
    <source>
        <dbReference type="ARBA" id="ARBA00022679"/>
    </source>
</evidence>
<keyword evidence="3" id="KW-0418">Kinase</keyword>
<feature type="transmembrane region" description="Helical" evidence="5">
    <location>
        <begin position="144"/>
        <end position="163"/>
    </location>
</feature>
<dbReference type="InterPro" id="IPR000719">
    <property type="entry name" value="Prot_kinase_dom"/>
</dbReference>
<dbReference type="PANTHER" id="PTHR43289:SF6">
    <property type="entry name" value="SERINE_THREONINE-PROTEIN KINASE NEKL-3"/>
    <property type="match status" value="1"/>
</dbReference>
<dbReference type="Gene3D" id="1.10.510.10">
    <property type="entry name" value="Transferase(Phosphotransferase) domain 1"/>
    <property type="match status" value="1"/>
</dbReference>
<dbReference type="InterPro" id="IPR011009">
    <property type="entry name" value="Kinase-like_dom_sf"/>
</dbReference>
<sequence>ENGATIDLASSPTVEGKILGTPDYMSPEQAEGKPVDHRSDLFSLGIILYEMITGHRPFKGDSPAGTISSILRDTPVSVENLRSELPHHLGRIIGRCLAKPPNRRYQSALDLRNDLAELKREMGSSQPDGGQGLQSYAKPPHRRWLGIVAVAILVVAVGVVAWLKFNPAEVDIATDNIAVAVVVEPTYSVPTSHKKSCDTSPSIFTNP</sequence>
<evidence type="ECO:0000313" key="7">
    <source>
        <dbReference type="EMBL" id="GAG64803.1"/>
    </source>
</evidence>
<reference evidence="7" key="1">
    <citation type="journal article" date="2014" name="Front. Microbiol.">
        <title>High frequency of phylogenetically diverse reductive dehalogenase-homologous genes in deep subseafloor sedimentary metagenomes.</title>
        <authorList>
            <person name="Kawai M."/>
            <person name="Futagami T."/>
            <person name="Toyoda A."/>
            <person name="Takaki Y."/>
            <person name="Nishi S."/>
            <person name="Hori S."/>
            <person name="Arai W."/>
            <person name="Tsubouchi T."/>
            <person name="Morono Y."/>
            <person name="Uchiyama I."/>
            <person name="Ito T."/>
            <person name="Fujiyama A."/>
            <person name="Inagaki F."/>
            <person name="Takami H."/>
        </authorList>
    </citation>
    <scope>NUCLEOTIDE SEQUENCE</scope>
    <source>
        <strain evidence="7">Expedition CK06-06</strain>
    </source>
</reference>
<dbReference type="PROSITE" id="PS50011">
    <property type="entry name" value="PROTEIN_KINASE_DOM"/>
    <property type="match status" value="1"/>
</dbReference>
<dbReference type="AlphaFoldDB" id="X0ZWE5"/>
<feature type="non-terminal residue" evidence="7">
    <location>
        <position position="1"/>
    </location>
</feature>
<keyword evidence="2" id="KW-0547">Nucleotide-binding</keyword>
<keyword evidence="5" id="KW-0472">Membrane</keyword>
<name>X0ZWE5_9ZZZZ</name>
<keyword evidence="5" id="KW-1133">Transmembrane helix</keyword>
<proteinExistence type="predicted"/>
<feature type="domain" description="Protein kinase" evidence="6">
    <location>
        <begin position="1"/>
        <end position="116"/>
    </location>
</feature>
<evidence type="ECO:0000256" key="4">
    <source>
        <dbReference type="ARBA" id="ARBA00022840"/>
    </source>
</evidence>
<keyword evidence="1" id="KW-0808">Transferase</keyword>
<dbReference type="PANTHER" id="PTHR43289">
    <property type="entry name" value="MITOGEN-ACTIVATED PROTEIN KINASE KINASE KINASE 20-RELATED"/>
    <property type="match status" value="1"/>
</dbReference>
<organism evidence="7">
    <name type="scientific">marine sediment metagenome</name>
    <dbReference type="NCBI Taxonomy" id="412755"/>
    <lineage>
        <taxon>unclassified sequences</taxon>
        <taxon>metagenomes</taxon>
        <taxon>ecological metagenomes</taxon>
    </lineage>
</organism>
<keyword evidence="4" id="KW-0067">ATP-binding</keyword>
<dbReference type="EMBL" id="BART01005357">
    <property type="protein sequence ID" value="GAG64803.1"/>
    <property type="molecule type" value="Genomic_DNA"/>
</dbReference>
<dbReference type="GO" id="GO:0005524">
    <property type="term" value="F:ATP binding"/>
    <property type="evidence" value="ECO:0007669"/>
    <property type="project" value="UniProtKB-KW"/>
</dbReference>
<evidence type="ECO:0000256" key="5">
    <source>
        <dbReference type="SAM" id="Phobius"/>
    </source>
</evidence>
<evidence type="ECO:0000256" key="2">
    <source>
        <dbReference type="ARBA" id="ARBA00022741"/>
    </source>
</evidence>
<comment type="caution">
    <text evidence="7">The sequence shown here is derived from an EMBL/GenBank/DDBJ whole genome shotgun (WGS) entry which is preliminary data.</text>
</comment>
<dbReference type="GO" id="GO:0004674">
    <property type="term" value="F:protein serine/threonine kinase activity"/>
    <property type="evidence" value="ECO:0007669"/>
    <property type="project" value="TreeGrafter"/>
</dbReference>
<keyword evidence="5" id="KW-0812">Transmembrane</keyword>